<dbReference type="Proteomes" id="UP000515121">
    <property type="component" value="Unplaced"/>
</dbReference>
<organism evidence="2 3">
    <name type="scientific">Durio zibethinus</name>
    <name type="common">Durian</name>
    <dbReference type="NCBI Taxonomy" id="66656"/>
    <lineage>
        <taxon>Eukaryota</taxon>
        <taxon>Viridiplantae</taxon>
        <taxon>Streptophyta</taxon>
        <taxon>Embryophyta</taxon>
        <taxon>Tracheophyta</taxon>
        <taxon>Spermatophyta</taxon>
        <taxon>Magnoliopsida</taxon>
        <taxon>eudicotyledons</taxon>
        <taxon>Gunneridae</taxon>
        <taxon>Pentapetalae</taxon>
        <taxon>rosids</taxon>
        <taxon>malvids</taxon>
        <taxon>Malvales</taxon>
        <taxon>Malvaceae</taxon>
        <taxon>Helicteroideae</taxon>
        <taxon>Durio</taxon>
    </lineage>
</organism>
<dbReference type="KEGG" id="dzi:111301036"/>
<sequence>MVATMSPADSQYHHTKNIGTIDTHVSDYQQMIDSLQERINLQKALFELEETNLRNRTELQHLDDAIAKQQASEKDGTVVEALRVRRQDILDNICDNDEVLSPGVYIVRGMANAELQFEMAMRDQIIHNQREAQRNLWNLLMGLGLDEKRKLDLAAKQEITIEDWTMIRYLDLSNREQSPKLAAGGYAPLSYGLSINQWHSRSSCIYQNYQHVASKSFSTRPWDLSPTFGREEHHSSYYLLAHDNSPPYVRFRSSDNWVGGHPFSWFGTPDKLPRDLRKSYPEMISLASSCNESYLSAPAMSADFELGQKDDMRHNLYSKGPHGGMISSQDTGAIVGHGRSTNGLLGFIPSEQSFCSCSSNHIVENPNFSNHPSLSRMPSFPSQSPKT</sequence>
<evidence type="ECO:0000256" key="1">
    <source>
        <dbReference type="SAM" id="MobiDB-lite"/>
    </source>
</evidence>
<feature type="region of interest" description="Disordered" evidence="1">
    <location>
        <begin position="368"/>
        <end position="387"/>
    </location>
</feature>
<accession>A0A6P5ZIJ3</accession>
<reference evidence="3" key="1">
    <citation type="submission" date="2025-08" db="UniProtKB">
        <authorList>
            <consortium name="RefSeq"/>
        </authorList>
    </citation>
    <scope>IDENTIFICATION</scope>
    <source>
        <tissue evidence="3">Fruit stalk</tissue>
    </source>
</reference>
<keyword evidence="2" id="KW-1185">Reference proteome</keyword>
<proteinExistence type="predicted"/>
<name>A0A6P5ZIJ3_DURZI</name>
<evidence type="ECO:0000313" key="2">
    <source>
        <dbReference type="Proteomes" id="UP000515121"/>
    </source>
</evidence>
<evidence type="ECO:0000313" key="3">
    <source>
        <dbReference type="RefSeq" id="XP_022752290.1"/>
    </source>
</evidence>
<dbReference type="GeneID" id="111301036"/>
<protein>
    <submittedName>
        <fullName evidence="3">Kinesin-like protein KIN-8B</fullName>
    </submittedName>
</protein>
<dbReference type="OrthoDB" id="3176171at2759"/>
<dbReference type="AlphaFoldDB" id="A0A6P5ZIJ3"/>
<dbReference type="RefSeq" id="XP_022752290.1">
    <property type="nucleotide sequence ID" value="XM_022896555.1"/>
</dbReference>
<gene>
    <name evidence="3" type="primary">LOC111301036</name>
</gene>